<dbReference type="Proteomes" id="UP000825935">
    <property type="component" value="Chromosome 16"/>
</dbReference>
<protein>
    <submittedName>
        <fullName evidence="1">Uncharacterized protein</fullName>
    </submittedName>
</protein>
<organism evidence="1 2">
    <name type="scientific">Ceratopteris richardii</name>
    <name type="common">Triangle waterfern</name>
    <dbReference type="NCBI Taxonomy" id="49495"/>
    <lineage>
        <taxon>Eukaryota</taxon>
        <taxon>Viridiplantae</taxon>
        <taxon>Streptophyta</taxon>
        <taxon>Embryophyta</taxon>
        <taxon>Tracheophyta</taxon>
        <taxon>Polypodiopsida</taxon>
        <taxon>Polypodiidae</taxon>
        <taxon>Polypodiales</taxon>
        <taxon>Pteridineae</taxon>
        <taxon>Pteridaceae</taxon>
        <taxon>Parkerioideae</taxon>
        <taxon>Ceratopteris</taxon>
    </lineage>
</organism>
<name>A0A8T2SY78_CERRI</name>
<dbReference type="AlphaFoldDB" id="A0A8T2SY78"/>
<gene>
    <name evidence="1" type="ORF">KP509_16G040200</name>
</gene>
<proteinExistence type="predicted"/>
<comment type="caution">
    <text evidence="1">The sequence shown here is derived from an EMBL/GenBank/DDBJ whole genome shotgun (WGS) entry which is preliminary data.</text>
</comment>
<dbReference type="EMBL" id="CM035421">
    <property type="protein sequence ID" value="KAH7387767.1"/>
    <property type="molecule type" value="Genomic_DNA"/>
</dbReference>
<evidence type="ECO:0000313" key="2">
    <source>
        <dbReference type="Proteomes" id="UP000825935"/>
    </source>
</evidence>
<evidence type="ECO:0000313" key="1">
    <source>
        <dbReference type="EMBL" id="KAH7387767.1"/>
    </source>
</evidence>
<reference evidence="1" key="1">
    <citation type="submission" date="2021-08" db="EMBL/GenBank/DDBJ databases">
        <title>WGS assembly of Ceratopteris richardii.</title>
        <authorList>
            <person name="Marchant D.B."/>
            <person name="Chen G."/>
            <person name="Jenkins J."/>
            <person name="Shu S."/>
            <person name="Leebens-Mack J."/>
            <person name="Grimwood J."/>
            <person name="Schmutz J."/>
            <person name="Soltis P."/>
            <person name="Soltis D."/>
            <person name="Chen Z.-H."/>
        </authorList>
    </citation>
    <scope>NUCLEOTIDE SEQUENCE</scope>
    <source>
        <strain evidence="1">Whitten #5841</strain>
        <tissue evidence="1">Leaf</tissue>
    </source>
</reference>
<accession>A0A8T2SY78</accession>
<sequence length="128" mass="14697">MEQKDEATVAHGQNIVRLWRRPGPESMVIVQAHAPERGLQIPGFVRLLELQGYSSFRFSTFCCSSSPHNSGYAKCLRAETLSFLRKEFQSLHNRRQLRMSSLAWQKVDAQMADLELSLFKQSIVNHFS</sequence>
<keyword evidence="2" id="KW-1185">Reference proteome</keyword>